<dbReference type="Pfam" id="PF00069">
    <property type="entry name" value="Pkinase"/>
    <property type="match status" value="1"/>
</dbReference>
<protein>
    <recommendedName>
        <fullName evidence="1">non-specific serine/threonine protein kinase</fullName>
        <ecNumber evidence="1">2.7.11.1</ecNumber>
    </recommendedName>
</protein>
<dbReference type="GO" id="GO:0004674">
    <property type="term" value="F:protein serine/threonine kinase activity"/>
    <property type="evidence" value="ECO:0007669"/>
    <property type="project" value="UniProtKB-EC"/>
</dbReference>
<evidence type="ECO:0000313" key="3">
    <source>
        <dbReference type="EMBL" id="QHU00794.1"/>
    </source>
</evidence>
<organism evidence="3">
    <name type="scientific">viral metagenome</name>
    <dbReference type="NCBI Taxonomy" id="1070528"/>
    <lineage>
        <taxon>unclassified sequences</taxon>
        <taxon>metagenomes</taxon>
        <taxon>organismal metagenomes</taxon>
    </lineage>
</organism>
<dbReference type="PROSITE" id="PS50011">
    <property type="entry name" value="PROTEIN_KINASE_DOM"/>
    <property type="match status" value="1"/>
</dbReference>
<dbReference type="EC" id="2.7.11.1" evidence="1"/>
<dbReference type="InterPro" id="IPR050235">
    <property type="entry name" value="CK1_Ser-Thr_kinase"/>
</dbReference>
<evidence type="ECO:0000259" key="2">
    <source>
        <dbReference type="PROSITE" id="PS50011"/>
    </source>
</evidence>
<evidence type="ECO:0000256" key="1">
    <source>
        <dbReference type="ARBA" id="ARBA00012513"/>
    </source>
</evidence>
<reference evidence="3" key="1">
    <citation type="journal article" date="2020" name="Nature">
        <title>Giant virus diversity and host interactions through global metagenomics.</title>
        <authorList>
            <person name="Schulz F."/>
            <person name="Roux S."/>
            <person name="Paez-Espino D."/>
            <person name="Jungbluth S."/>
            <person name="Walsh D.A."/>
            <person name="Denef V.J."/>
            <person name="McMahon K.D."/>
            <person name="Konstantinidis K.T."/>
            <person name="Eloe-Fadrosh E.A."/>
            <person name="Kyrpides N.C."/>
            <person name="Woyke T."/>
        </authorList>
    </citation>
    <scope>NUCLEOTIDE SEQUENCE</scope>
    <source>
        <strain evidence="3">GVMAG-M-3300025860-20</strain>
    </source>
</reference>
<dbReference type="SMART" id="SM00220">
    <property type="entry name" value="S_TKc"/>
    <property type="match status" value="1"/>
</dbReference>
<feature type="domain" description="Protein kinase" evidence="2">
    <location>
        <begin position="13"/>
        <end position="284"/>
    </location>
</feature>
<dbReference type="InterPro" id="IPR008271">
    <property type="entry name" value="Ser/Thr_kinase_AS"/>
</dbReference>
<dbReference type="InterPro" id="IPR011009">
    <property type="entry name" value="Kinase-like_dom_sf"/>
</dbReference>
<dbReference type="EMBL" id="MN740329">
    <property type="protein sequence ID" value="QHU00794.1"/>
    <property type="molecule type" value="Genomic_DNA"/>
</dbReference>
<dbReference type="AlphaFoldDB" id="A0A6C0JAY2"/>
<accession>A0A6C0JAY2</accession>
<proteinExistence type="predicted"/>
<dbReference type="SUPFAM" id="SSF56112">
    <property type="entry name" value="Protein kinase-like (PK-like)"/>
    <property type="match status" value="1"/>
</dbReference>
<sequence>MDNNFKKMDNYIIYTDHIIGKGSFGTVYLAHDKKNKQLVGVKIESKKDTTLLLREYNLIKFIHAQEGCKNNIIKHHLLLNDNNSYYMFMDLYGPNLDCLHKQHNRQFDVDMLNSIIVQMSNAIKFCHKIGIVHRDIKPANFMTRFCAPHTNIYLCDFGLAKKYICKGEHIPYKTNVARVGSLRYMSKFTHRSIQVSCRDDMYSLVYVIIFLATGDLPWSNNEIINKDKSQKHNVLYCLKTNTTNKNLCKDIKNSILHSKLIEFLTHLDTLEFKDKINYDIIYML</sequence>
<dbReference type="GO" id="GO:0005524">
    <property type="term" value="F:ATP binding"/>
    <property type="evidence" value="ECO:0007669"/>
    <property type="project" value="InterPro"/>
</dbReference>
<dbReference type="InterPro" id="IPR000719">
    <property type="entry name" value="Prot_kinase_dom"/>
</dbReference>
<dbReference type="PROSITE" id="PS00108">
    <property type="entry name" value="PROTEIN_KINASE_ST"/>
    <property type="match status" value="1"/>
</dbReference>
<dbReference type="Gene3D" id="1.10.510.10">
    <property type="entry name" value="Transferase(Phosphotransferase) domain 1"/>
    <property type="match status" value="1"/>
</dbReference>
<dbReference type="PANTHER" id="PTHR11909">
    <property type="entry name" value="CASEIN KINASE-RELATED"/>
    <property type="match status" value="1"/>
</dbReference>
<name>A0A6C0JAY2_9ZZZZ</name>